<dbReference type="Pfam" id="PF12728">
    <property type="entry name" value="HTH_17"/>
    <property type="match status" value="1"/>
</dbReference>
<dbReference type="RefSeq" id="WP_151934558.1">
    <property type="nucleotide sequence ID" value="NZ_WDED01000010.1"/>
</dbReference>
<dbReference type="InterPro" id="IPR009061">
    <property type="entry name" value="DNA-bd_dom_put_sf"/>
</dbReference>
<proteinExistence type="predicted"/>
<dbReference type="AlphaFoldDB" id="A0A7J5PZC2"/>
<accession>A0A7J5PZC2</accession>
<evidence type="ECO:0000313" key="3">
    <source>
        <dbReference type="Proteomes" id="UP000434604"/>
    </source>
</evidence>
<dbReference type="PANTHER" id="PTHR34585">
    <property type="match status" value="1"/>
</dbReference>
<dbReference type="EMBL" id="WDED01000010">
    <property type="protein sequence ID" value="KAB6148251.1"/>
    <property type="molecule type" value="Genomic_DNA"/>
</dbReference>
<organism evidence="2 3">
    <name type="scientific">Bacteroides xylanisolvens</name>
    <dbReference type="NCBI Taxonomy" id="371601"/>
    <lineage>
        <taxon>Bacteria</taxon>
        <taxon>Pseudomonadati</taxon>
        <taxon>Bacteroidota</taxon>
        <taxon>Bacteroidia</taxon>
        <taxon>Bacteroidales</taxon>
        <taxon>Bacteroidaceae</taxon>
        <taxon>Bacteroides</taxon>
    </lineage>
</organism>
<gene>
    <name evidence="2" type="ORF">GA398_08320</name>
</gene>
<feature type="domain" description="Helix-turn-helix" evidence="1">
    <location>
        <begin position="40"/>
        <end position="88"/>
    </location>
</feature>
<evidence type="ECO:0000313" key="2">
    <source>
        <dbReference type="EMBL" id="KAB6148251.1"/>
    </source>
</evidence>
<dbReference type="PANTHER" id="PTHR34585:SF22">
    <property type="entry name" value="HELIX-TURN-HELIX DOMAIN-CONTAINING PROTEIN"/>
    <property type="match status" value="1"/>
</dbReference>
<dbReference type="InterPro" id="IPR041657">
    <property type="entry name" value="HTH_17"/>
</dbReference>
<evidence type="ECO:0000259" key="1">
    <source>
        <dbReference type="Pfam" id="PF12728"/>
    </source>
</evidence>
<protein>
    <submittedName>
        <fullName evidence="2">Helix-turn-helix domain-containing protein</fullName>
    </submittedName>
</protein>
<name>A0A7J5PZC2_9BACE</name>
<sequence length="99" mass="11693">MEIISIEGRTYESLMERFEQIVRKVDALCEQSGGKELKKWLDGQDVCSILNISKRTLQSLRDSGRLSYTQINRMMYYKPEDVERLINDMSEGKEVRREK</sequence>
<dbReference type="SUPFAM" id="SSF46955">
    <property type="entry name" value="Putative DNA-binding domain"/>
    <property type="match status" value="1"/>
</dbReference>
<reference evidence="2 3" key="1">
    <citation type="journal article" date="2019" name="Nat. Med.">
        <title>A library of human gut bacterial isolates paired with longitudinal multiomics data enables mechanistic microbiome research.</title>
        <authorList>
            <person name="Poyet M."/>
            <person name="Groussin M."/>
            <person name="Gibbons S.M."/>
            <person name="Avila-Pacheco J."/>
            <person name="Jiang X."/>
            <person name="Kearney S.M."/>
            <person name="Perrotta A.R."/>
            <person name="Berdy B."/>
            <person name="Zhao S."/>
            <person name="Lieberman T.D."/>
            <person name="Swanson P.K."/>
            <person name="Smith M."/>
            <person name="Roesemann S."/>
            <person name="Alexander J.E."/>
            <person name="Rich S.A."/>
            <person name="Livny J."/>
            <person name="Vlamakis H."/>
            <person name="Clish C."/>
            <person name="Bullock K."/>
            <person name="Deik A."/>
            <person name="Scott J."/>
            <person name="Pierce K.A."/>
            <person name="Xavier R.J."/>
            <person name="Alm E.J."/>
        </authorList>
    </citation>
    <scope>NUCLEOTIDE SEQUENCE [LARGE SCALE GENOMIC DNA]</scope>
    <source>
        <strain evidence="2 3">BIOML-A58</strain>
    </source>
</reference>
<dbReference type="Proteomes" id="UP000434604">
    <property type="component" value="Unassembled WGS sequence"/>
</dbReference>
<comment type="caution">
    <text evidence="2">The sequence shown here is derived from an EMBL/GenBank/DDBJ whole genome shotgun (WGS) entry which is preliminary data.</text>
</comment>